<dbReference type="Gramene" id="Pp3c25_60V3.4">
    <property type="protein sequence ID" value="Pp3c25_60V3.4"/>
    <property type="gene ID" value="Pp3c25_60"/>
</dbReference>
<dbReference type="GeneID" id="112277232"/>
<proteinExistence type="predicted"/>
<evidence type="ECO:0000313" key="6">
    <source>
        <dbReference type="EnsemblPlants" id="Pp3c25_60V3.5"/>
    </source>
</evidence>
<evidence type="ECO:0000256" key="1">
    <source>
        <dbReference type="ARBA" id="ARBA00004141"/>
    </source>
</evidence>
<evidence type="ECO:0000313" key="7">
    <source>
        <dbReference type="Proteomes" id="UP000006727"/>
    </source>
</evidence>
<dbReference type="PANTHER" id="PTHR17920:SF3">
    <property type="entry name" value="TRANSMEMBRANE AND COILED-COIL DOMAIN-CONTAINING PROTEIN 4"/>
    <property type="match status" value="1"/>
</dbReference>
<accession>A0A7I4CQ03</accession>
<evidence type="ECO:0008006" key="8">
    <source>
        <dbReference type="Google" id="ProtNLM"/>
    </source>
</evidence>
<dbReference type="EnsemblPlants" id="Pp3c25_60V3.4">
    <property type="protein sequence ID" value="Pp3c25_60V3.4"/>
    <property type="gene ID" value="Pp3c25_60"/>
</dbReference>
<reference evidence="6 7" key="1">
    <citation type="journal article" date="2008" name="Science">
        <title>The Physcomitrella genome reveals evolutionary insights into the conquest of land by plants.</title>
        <authorList>
            <person name="Rensing S."/>
            <person name="Lang D."/>
            <person name="Zimmer A."/>
            <person name="Terry A."/>
            <person name="Salamov A."/>
            <person name="Shapiro H."/>
            <person name="Nishiyama T."/>
            <person name="Perroud P.-F."/>
            <person name="Lindquist E."/>
            <person name="Kamisugi Y."/>
            <person name="Tanahashi T."/>
            <person name="Sakakibara K."/>
            <person name="Fujita T."/>
            <person name="Oishi K."/>
            <person name="Shin-I T."/>
            <person name="Kuroki Y."/>
            <person name="Toyoda A."/>
            <person name="Suzuki Y."/>
            <person name="Hashimoto A."/>
            <person name="Yamaguchi K."/>
            <person name="Sugano A."/>
            <person name="Kohara Y."/>
            <person name="Fujiyama A."/>
            <person name="Anterola A."/>
            <person name="Aoki S."/>
            <person name="Ashton N."/>
            <person name="Barbazuk W.B."/>
            <person name="Barker E."/>
            <person name="Bennetzen J."/>
            <person name="Bezanilla M."/>
            <person name="Blankenship R."/>
            <person name="Cho S.H."/>
            <person name="Dutcher S."/>
            <person name="Estelle M."/>
            <person name="Fawcett J.A."/>
            <person name="Gundlach H."/>
            <person name="Hanada K."/>
            <person name="Heyl A."/>
            <person name="Hicks K.A."/>
            <person name="Hugh J."/>
            <person name="Lohr M."/>
            <person name="Mayer K."/>
            <person name="Melkozernov A."/>
            <person name="Murata T."/>
            <person name="Nelson D."/>
            <person name="Pils B."/>
            <person name="Prigge M."/>
            <person name="Reiss B."/>
            <person name="Renner T."/>
            <person name="Rombauts S."/>
            <person name="Rushton P."/>
            <person name="Sanderfoot A."/>
            <person name="Schween G."/>
            <person name="Shiu S.-H."/>
            <person name="Stueber K."/>
            <person name="Theodoulou F.L."/>
            <person name="Tu H."/>
            <person name="Van de Peer Y."/>
            <person name="Verrier P.J."/>
            <person name="Waters E."/>
            <person name="Wood A."/>
            <person name="Yang L."/>
            <person name="Cove D."/>
            <person name="Cuming A."/>
            <person name="Hasebe M."/>
            <person name="Lucas S."/>
            <person name="Mishler D.B."/>
            <person name="Reski R."/>
            <person name="Grigoriev I."/>
            <person name="Quatrano R.S."/>
            <person name="Boore J.L."/>
        </authorList>
    </citation>
    <scope>NUCLEOTIDE SEQUENCE [LARGE SCALE GENOMIC DNA]</scope>
    <source>
        <strain evidence="6 7">cv. Gransden 2004</strain>
    </source>
</reference>
<keyword evidence="2 5" id="KW-0812">Transmembrane</keyword>
<evidence type="ECO:0000256" key="3">
    <source>
        <dbReference type="ARBA" id="ARBA00022989"/>
    </source>
</evidence>
<dbReference type="Proteomes" id="UP000006727">
    <property type="component" value="Chromosome 25"/>
</dbReference>
<feature type="transmembrane region" description="Helical" evidence="5">
    <location>
        <begin position="217"/>
        <end position="247"/>
    </location>
</feature>
<evidence type="ECO:0000256" key="2">
    <source>
        <dbReference type="ARBA" id="ARBA00022692"/>
    </source>
</evidence>
<feature type="transmembrane region" description="Helical" evidence="5">
    <location>
        <begin position="253"/>
        <end position="286"/>
    </location>
</feature>
<dbReference type="Gramene" id="Pp3c25_60V3.5">
    <property type="protein sequence ID" value="Pp3c25_60V3.5"/>
    <property type="gene ID" value="Pp3c25_60"/>
</dbReference>
<dbReference type="InterPro" id="IPR007941">
    <property type="entry name" value="DUF726"/>
</dbReference>
<dbReference type="RefSeq" id="XP_024365099.1">
    <property type="nucleotide sequence ID" value="XM_024509331.2"/>
</dbReference>
<evidence type="ECO:0000256" key="5">
    <source>
        <dbReference type="SAM" id="Phobius"/>
    </source>
</evidence>
<organism evidence="6 7">
    <name type="scientific">Physcomitrium patens</name>
    <name type="common">Spreading-leaved earth moss</name>
    <name type="synonym">Physcomitrella patens</name>
    <dbReference type="NCBI Taxonomy" id="3218"/>
    <lineage>
        <taxon>Eukaryota</taxon>
        <taxon>Viridiplantae</taxon>
        <taxon>Streptophyta</taxon>
        <taxon>Embryophyta</taxon>
        <taxon>Bryophyta</taxon>
        <taxon>Bryophytina</taxon>
        <taxon>Bryopsida</taxon>
        <taxon>Funariidae</taxon>
        <taxon>Funariales</taxon>
        <taxon>Funariaceae</taxon>
        <taxon>Physcomitrium</taxon>
    </lineage>
</organism>
<feature type="transmembrane region" description="Helical" evidence="5">
    <location>
        <begin position="381"/>
        <end position="399"/>
    </location>
</feature>
<reference evidence="6 7" key="2">
    <citation type="journal article" date="2018" name="Plant J.">
        <title>The Physcomitrella patens chromosome-scale assembly reveals moss genome structure and evolution.</title>
        <authorList>
            <person name="Lang D."/>
            <person name="Ullrich K.K."/>
            <person name="Murat F."/>
            <person name="Fuchs J."/>
            <person name="Jenkins J."/>
            <person name="Haas F.B."/>
            <person name="Piednoel M."/>
            <person name="Gundlach H."/>
            <person name="Van Bel M."/>
            <person name="Meyberg R."/>
            <person name="Vives C."/>
            <person name="Morata J."/>
            <person name="Symeonidi A."/>
            <person name="Hiss M."/>
            <person name="Muchero W."/>
            <person name="Kamisugi Y."/>
            <person name="Saleh O."/>
            <person name="Blanc G."/>
            <person name="Decker E.L."/>
            <person name="van Gessel N."/>
            <person name="Grimwood J."/>
            <person name="Hayes R.D."/>
            <person name="Graham S.W."/>
            <person name="Gunter L.E."/>
            <person name="McDaniel S.F."/>
            <person name="Hoernstein S.N.W."/>
            <person name="Larsson A."/>
            <person name="Li F.W."/>
            <person name="Perroud P.F."/>
            <person name="Phillips J."/>
            <person name="Ranjan P."/>
            <person name="Rokshar D.S."/>
            <person name="Rothfels C.J."/>
            <person name="Schneider L."/>
            <person name="Shu S."/>
            <person name="Stevenson D.W."/>
            <person name="Thummler F."/>
            <person name="Tillich M."/>
            <person name="Villarreal Aguilar J.C."/>
            <person name="Widiez T."/>
            <person name="Wong G.K."/>
            <person name="Wymore A."/>
            <person name="Zhang Y."/>
            <person name="Zimmer A.D."/>
            <person name="Quatrano R.S."/>
            <person name="Mayer K.F.X."/>
            <person name="Goodstein D."/>
            <person name="Casacuberta J.M."/>
            <person name="Vandepoele K."/>
            <person name="Reski R."/>
            <person name="Cuming A.C."/>
            <person name="Tuskan G.A."/>
            <person name="Maumus F."/>
            <person name="Salse J."/>
            <person name="Schmutz J."/>
            <person name="Rensing S.A."/>
        </authorList>
    </citation>
    <scope>NUCLEOTIDE SEQUENCE [LARGE SCALE GENOMIC DNA]</scope>
    <source>
        <strain evidence="6 7">cv. Gransden 2004</strain>
    </source>
</reference>
<dbReference type="Pfam" id="PF05277">
    <property type="entry name" value="DUF726"/>
    <property type="match status" value="1"/>
</dbReference>
<comment type="subcellular location">
    <subcellularLocation>
        <location evidence="1">Membrane</location>
        <topology evidence="1">Multi-pass membrane protein</topology>
    </subcellularLocation>
</comment>
<dbReference type="EMBL" id="ABEU02000025">
    <property type="status" value="NOT_ANNOTATED_CDS"/>
    <property type="molecule type" value="Genomic_DNA"/>
</dbReference>
<keyword evidence="7" id="KW-1185">Reference proteome</keyword>
<dbReference type="AlphaFoldDB" id="A0A7I4CQ03"/>
<sequence>MASEQLSSAHRYAAGGLFALALRQAQLHQHSEMGFGFPLVMESPNDGASSAFESNGEIPWSHEESGLVRNVFRCLGIDQKAWVGLESTALSMESKHHISAFLKLMGEDDEESRKLTKDAAELAKAVDIMDESTKEKQGYTTAEASTENNVAKSGYDARQRVALRLLVLWLDIDWAKVGVMELMVAYMAMAAQRERDGKRKDEEEEESQWAQWKRAGFIGAAAVTGGTLLAITGGLAAPAIAAGMAAIGSAVPILGAGGLTAAAAVAGSAVGSAAVTASFGVAGARLTGMKMARRMRDIDEFAFETLGSNHQQGRLAVEIVVSGIAFSPDDFVKPWEAPDGDSERYALLWETEHVIAVSSAIQDWLTSTAMKEVIKRGAMRTILGGLLSALSTPLAFLGATDLIDSKWQLAIDRSGKAGKLLATVLLQGGQGSRPVTLIGYALGARVIFTCLEELAKHGNEGIGIVERVVLLGTPETVEKSRWESARKVVAGRFVNGFSTNDWVLGVCYRANLMSQGLAGLQAVKVPGIENVDLSDMIDGHASYLTSLKHILNGINLDNFYSTQPYKLHMSTKDKEEARSTTAGPAPDL</sequence>
<keyword evidence="3 5" id="KW-1133">Transmembrane helix</keyword>
<reference evidence="6" key="3">
    <citation type="submission" date="2020-12" db="UniProtKB">
        <authorList>
            <consortium name="EnsemblPlants"/>
        </authorList>
    </citation>
    <scope>IDENTIFICATION</scope>
</reference>
<protein>
    <recommendedName>
        <fullName evidence="8">Transmembrane and coiled-coil domain-containing protein 4</fullName>
    </recommendedName>
</protein>
<dbReference type="PANTHER" id="PTHR17920">
    <property type="entry name" value="TRANSMEMBRANE AND COILED-COIL DOMAIN-CONTAINING PROTEIN 4 TMCO4"/>
    <property type="match status" value="1"/>
</dbReference>
<dbReference type="EnsemblPlants" id="Pp3c25_60V3.5">
    <property type="protein sequence ID" value="Pp3c25_60V3.5"/>
    <property type="gene ID" value="Pp3c25_60"/>
</dbReference>
<gene>
    <name evidence="6" type="primary">LOC112277232</name>
</gene>
<keyword evidence="4 5" id="KW-0472">Membrane</keyword>
<evidence type="ECO:0000256" key="4">
    <source>
        <dbReference type="ARBA" id="ARBA00023136"/>
    </source>
</evidence>
<name>A0A7I4CQ03_PHYPA</name>
<dbReference type="GO" id="GO:0016020">
    <property type="term" value="C:membrane"/>
    <property type="evidence" value="ECO:0007669"/>
    <property type="project" value="UniProtKB-SubCell"/>
</dbReference>